<dbReference type="InterPro" id="IPR018449">
    <property type="entry name" value="NIL_domain"/>
</dbReference>
<dbReference type="SMART" id="SM00382">
    <property type="entry name" value="AAA"/>
    <property type="match status" value="1"/>
</dbReference>
<dbReference type="InterPro" id="IPR041701">
    <property type="entry name" value="MetN_ABC"/>
</dbReference>
<keyword evidence="5" id="KW-1003">Cell membrane</keyword>
<dbReference type="PANTHER" id="PTHR43166">
    <property type="entry name" value="AMINO ACID IMPORT ATP-BINDING PROTEIN"/>
    <property type="match status" value="1"/>
</dbReference>
<evidence type="ECO:0000256" key="8">
    <source>
        <dbReference type="ARBA" id="ARBA00022967"/>
    </source>
</evidence>
<dbReference type="Proteomes" id="UP000317496">
    <property type="component" value="Chromosome"/>
</dbReference>
<evidence type="ECO:0000259" key="11">
    <source>
        <dbReference type="PROSITE" id="PS50893"/>
    </source>
</evidence>
<keyword evidence="10" id="KW-0472">Membrane</keyword>
<evidence type="ECO:0000256" key="3">
    <source>
        <dbReference type="ARBA" id="ARBA00020019"/>
    </source>
</evidence>
<dbReference type="CDD" id="cd03258">
    <property type="entry name" value="ABC_MetN_methionine_transporter"/>
    <property type="match status" value="1"/>
</dbReference>
<dbReference type="InterPro" id="IPR017871">
    <property type="entry name" value="ABC_transporter-like_CS"/>
</dbReference>
<dbReference type="AlphaFoldDB" id="A0A516GYJ4"/>
<dbReference type="GO" id="GO:0005886">
    <property type="term" value="C:plasma membrane"/>
    <property type="evidence" value="ECO:0007669"/>
    <property type="project" value="UniProtKB-ARBA"/>
</dbReference>
<dbReference type="Gene3D" id="3.30.70.260">
    <property type="match status" value="1"/>
</dbReference>
<accession>A0A516GYJ4</accession>
<dbReference type="SUPFAM" id="SSF52540">
    <property type="entry name" value="P-loop containing nucleoside triphosphate hydrolases"/>
    <property type="match status" value="1"/>
</dbReference>
<evidence type="ECO:0000256" key="5">
    <source>
        <dbReference type="ARBA" id="ARBA00022475"/>
    </source>
</evidence>
<dbReference type="EMBL" id="CP041636">
    <property type="protein sequence ID" value="QDO96596.1"/>
    <property type="molecule type" value="Genomic_DNA"/>
</dbReference>
<dbReference type="Pfam" id="PF09383">
    <property type="entry name" value="NIL"/>
    <property type="match status" value="1"/>
</dbReference>
<dbReference type="GO" id="GO:0006865">
    <property type="term" value="P:amino acid transport"/>
    <property type="evidence" value="ECO:0007669"/>
    <property type="project" value="UniProtKB-KW"/>
</dbReference>
<dbReference type="GO" id="GO:0005524">
    <property type="term" value="F:ATP binding"/>
    <property type="evidence" value="ECO:0007669"/>
    <property type="project" value="UniProtKB-KW"/>
</dbReference>
<dbReference type="InterPro" id="IPR050086">
    <property type="entry name" value="MetN_ABC_transporter-like"/>
</dbReference>
<dbReference type="KEGG" id="fer:FNB15_04595"/>
<gene>
    <name evidence="12" type="ORF">FNB15_04595</name>
</gene>
<dbReference type="GO" id="GO:0016887">
    <property type="term" value="F:ATP hydrolysis activity"/>
    <property type="evidence" value="ECO:0007669"/>
    <property type="project" value="InterPro"/>
</dbReference>
<dbReference type="SMART" id="SM00930">
    <property type="entry name" value="NIL"/>
    <property type="match status" value="1"/>
</dbReference>
<evidence type="ECO:0000256" key="9">
    <source>
        <dbReference type="ARBA" id="ARBA00022970"/>
    </source>
</evidence>
<keyword evidence="8" id="KW-1278">Translocase</keyword>
<evidence type="ECO:0000313" key="13">
    <source>
        <dbReference type="Proteomes" id="UP000317496"/>
    </source>
</evidence>
<evidence type="ECO:0000256" key="6">
    <source>
        <dbReference type="ARBA" id="ARBA00022741"/>
    </source>
</evidence>
<dbReference type="PROSITE" id="PS00211">
    <property type="entry name" value="ABC_TRANSPORTER_1"/>
    <property type="match status" value="1"/>
</dbReference>
<feature type="domain" description="ABC transporter" evidence="11">
    <location>
        <begin position="2"/>
        <end position="241"/>
    </location>
</feature>
<dbReference type="InterPro" id="IPR027417">
    <property type="entry name" value="P-loop_NTPase"/>
</dbReference>
<evidence type="ECO:0000256" key="2">
    <source>
        <dbReference type="ARBA" id="ARBA00005417"/>
    </source>
</evidence>
<keyword evidence="13" id="KW-1185">Reference proteome</keyword>
<keyword evidence="6" id="KW-0547">Nucleotide-binding</keyword>
<keyword evidence="7 12" id="KW-0067">ATP-binding</keyword>
<dbReference type="Gene3D" id="3.40.50.300">
    <property type="entry name" value="P-loop containing nucleotide triphosphate hydrolases"/>
    <property type="match status" value="1"/>
</dbReference>
<dbReference type="PANTHER" id="PTHR43166:SF30">
    <property type="entry name" value="METHIONINE IMPORT ATP-BINDING PROTEIN METN"/>
    <property type="match status" value="1"/>
</dbReference>
<keyword evidence="4" id="KW-0813">Transport</keyword>
<evidence type="ECO:0000313" key="12">
    <source>
        <dbReference type="EMBL" id="QDO96596.1"/>
    </source>
</evidence>
<evidence type="ECO:0000256" key="4">
    <source>
        <dbReference type="ARBA" id="ARBA00022448"/>
    </source>
</evidence>
<dbReference type="PROSITE" id="PS50893">
    <property type="entry name" value="ABC_TRANSPORTER_2"/>
    <property type="match status" value="1"/>
</dbReference>
<organism evidence="12 13">
    <name type="scientific">Ferrovibrio terrae</name>
    <dbReference type="NCBI Taxonomy" id="2594003"/>
    <lineage>
        <taxon>Bacteria</taxon>
        <taxon>Pseudomonadati</taxon>
        <taxon>Pseudomonadota</taxon>
        <taxon>Alphaproteobacteria</taxon>
        <taxon>Rhodospirillales</taxon>
        <taxon>Rhodospirillaceae</taxon>
        <taxon>Ferrovibrio</taxon>
    </lineage>
</organism>
<evidence type="ECO:0000256" key="10">
    <source>
        <dbReference type="ARBA" id="ARBA00023136"/>
    </source>
</evidence>
<proteinExistence type="inferred from homology"/>
<name>A0A516GYJ4_9PROT</name>
<dbReference type="FunFam" id="3.40.50.300:FF:000056">
    <property type="entry name" value="Cell division ATP-binding protein FtsE"/>
    <property type="match status" value="1"/>
</dbReference>
<dbReference type="InterPro" id="IPR003439">
    <property type="entry name" value="ABC_transporter-like_ATP-bd"/>
</dbReference>
<comment type="similarity">
    <text evidence="2">Belongs to the ABC transporter superfamily.</text>
</comment>
<dbReference type="SUPFAM" id="SSF55021">
    <property type="entry name" value="ACT-like"/>
    <property type="match status" value="1"/>
</dbReference>
<protein>
    <recommendedName>
        <fullName evidence="3">Cell division ATP-binding protein FtsE</fullName>
    </recommendedName>
</protein>
<reference evidence="12 13" key="1">
    <citation type="submission" date="2019-07" db="EMBL/GenBank/DDBJ databases">
        <title>Genome sequencing for Ferrovibrio sp. K5.</title>
        <authorList>
            <person name="Park S.-J."/>
        </authorList>
    </citation>
    <scope>NUCLEOTIDE SEQUENCE [LARGE SCALE GENOMIC DNA]</scope>
    <source>
        <strain evidence="12 13">K5</strain>
    </source>
</reference>
<comment type="function">
    <text evidence="1">Part of the ABC transporter FtsEX involved in cellular division. Important for assembly or stability of the septal ring.</text>
</comment>
<dbReference type="RefSeq" id="WP_144067577.1">
    <property type="nucleotide sequence ID" value="NZ_CP041636.1"/>
</dbReference>
<evidence type="ECO:0000256" key="1">
    <source>
        <dbReference type="ARBA" id="ARBA00002579"/>
    </source>
</evidence>
<dbReference type="Pfam" id="PF00005">
    <property type="entry name" value="ABC_tran"/>
    <property type="match status" value="1"/>
</dbReference>
<keyword evidence="9" id="KW-0029">Amino-acid transport</keyword>
<dbReference type="OrthoDB" id="9802264at2"/>
<dbReference type="InterPro" id="IPR045865">
    <property type="entry name" value="ACT-like_dom_sf"/>
</dbReference>
<evidence type="ECO:0000256" key="7">
    <source>
        <dbReference type="ARBA" id="ARBA00022840"/>
    </source>
</evidence>
<dbReference type="InterPro" id="IPR003593">
    <property type="entry name" value="AAA+_ATPase"/>
</dbReference>
<sequence>MIELQNLTKRFVTASGGVEALRNVSLTINPGEIFGVIGRSGAGKSTLIRVINLLERPTEGKVIVAGRELTALSSSELRAARRDIGMIFQHFNLLSARTVFDNVALPLELRGESKAAIKAKVEPLLELVGLSDKAGQYPAQLSGGQKQRVGIARALATDPKVLLCDEATSALDPETTEQILRLIKDIRDRLNLTVVLITHEMAVVKEIADRVAVMEQGRIIEQGETFEVFTRPQHVTTRSFVADLIGFDLPPALQKRLTAQPTPNARLWRILFTGPHADEPVIAELSRNLGLDLNILHGRIDEIQGRPFGVMVVQARGDEAKLIAAKSYLASKQLTVEELEDVVAIDRAAV</sequence>